<evidence type="ECO:0000256" key="3">
    <source>
        <dbReference type="ARBA" id="ARBA00023163"/>
    </source>
</evidence>
<evidence type="ECO:0000256" key="2">
    <source>
        <dbReference type="ARBA" id="ARBA00023125"/>
    </source>
</evidence>
<dbReference type="PANTHER" id="PTHR38791:SF11">
    <property type="entry name" value="ZN(II)2CYS6 TRANSCRIPTION FACTOR (EUROFUNG)"/>
    <property type="match status" value="1"/>
</dbReference>
<dbReference type="OrthoDB" id="5380854at2759"/>
<reference evidence="7" key="1">
    <citation type="submission" date="2017-02" db="EMBL/GenBank/DDBJ databases">
        <authorList>
            <person name="Tafer H."/>
            <person name="Lopandic K."/>
        </authorList>
    </citation>
    <scope>NUCLEOTIDE SEQUENCE [LARGE SCALE GENOMIC DNA]</scope>
    <source>
        <strain evidence="7">CBS 366.77</strain>
    </source>
</reference>
<dbReference type="SUPFAM" id="SSF57701">
    <property type="entry name" value="Zn2/Cys6 DNA-binding domain"/>
    <property type="match status" value="1"/>
</dbReference>
<dbReference type="Pfam" id="PF11951">
    <property type="entry name" value="Fungal_trans_2"/>
    <property type="match status" value="1"/>
</dbReference>
<sequence length="623" mass="69502">MTKGCYTCRRRRITCDNGLPTCRKCRDAGKECLGYQKPLVWVKGGVASRGKMMGRSFDDVMKKPPNTEVCTFGSPSAPDTGTTAPANVLTEWQASPILDGNPSSIDVQPAFGDSGSGDNNSLVYAGDTVATADYIPTPWGLVDPLLKDLSPLSRFYIYHYNQNMSALLTLYPNARNPYRDLTSLIGDSPVLAHALTSLGALHYALLYHEEFSPEPWSSSNSTNTAPMSLQELESAVSNSVARRPASKNYEQFLGFKQRALSQLSLDICNPERQKDDRTVAAILVLALLDAVESGGGAWKYHLEGAKHLLKNRDHGSRISHSRDIMDWLDNFAVDGCLILQLMGSTLSRPGTLSKPFYSSTIGPEILKRLERTSWVGCPAYLLDVIFFVHTRWYQDTDPITAPRPTMAFTSTFLPETPSPFQSPAALLQHIQAFDPISWAEEMQSFVTLPDLSARITLANIYKSAVYLYASRVLSRPRSQSPSPGIQSCTHLPKDHKHIADSLIHQLSLIPESDPHFKCLIWPTFIAGAESRFPSQRPIILQLLSTLFYSITSVNVRNAAWVLSLMWRKRDLKRSRSIGLGQGSNGHLPGDIDEFVYDDYYDDDDDDFDWIQELDASRMDWLFI</sequence>
<dbReference type="GO" id="GO:0003677">
    <property type="term" value="F:DNA binding"/>
    <property type="evidence" value="ECO:0007669"/>
    <property type="project" value="UniProtKB-KW"/>
</dbReference>
<dbReference type="InterPro" id="IPR053175">
    <property type="entry name" value="DHMBA_Reg_Transcription_Factor"/>
</dbReference>
<protein>
    <recommendedName>
        <fullName evidence="5">Zn(2)-C6 fungal-type domain-containing protein</fullName>
    </recommendedName>
</protein>
<dbReference type="Pfam" id="PF00172">
    <property type="entry name" value="Zn_clus"/>
    <property type="match status" value="1"/>
</dbReference>
<dbReference type="PROSITE" id="PS50048">
    <property type="entry name" value="ZN2_CY6_FUNGAL_2"/>
    <property type="match status" value="1"/>
</dbReference>
<keyword evidence="2" id="KW-0238">DNA-binding</keyword>
<dbReference type="AlphaFoldDB" id="A0A3A2ZJP4"/>
<keyword evidence="3" id="KW-0804">Transcription</keyword>
<dbReference type="PANTHER" id="PTHR38791">
    <property type="entry name" value="ZN(II)2CYS6 TRANSCRIPTION FACTOR (EUROFUNG)-RELATED-RELATED"/>
    <property type="match status" value="1"/>
</dbReference>
<keyword evidence="4" id="KW-0539">Nucleus</keyword>
<comment type="caution">
    <text evidence="6">The sequence shown here is derived from an EMBL/GenBank/DDBJ whole genome shotgun (WGS) entry which is preliminary data.</text>
</comment>
<evidence type="ECO:0000313" key="7">
    <source>
        <dbReference type="Proteomes" id="UP000266188"/>
    </source>
</evidence>
<proteinExistence type="predicted"/>
<accession>A0A3A2ZJP4</accession>
<dbReference type="InterPro" id="IPR036864">
    <property type="entry name" value="Zn2-C6_fun-type_DNA-bd_sf"/>
</dbReference>
<evidence type="ECO:0000256" key="4">
    <source>
        <dbReference type="ARBA" id="ARBA00023242"/>
    </source>
</evidence>
<evidence type="ECO:0000259" key="5">
    <source>
        <dbReference type="PROSITE" id="PS50048"/>
    </source>
</evidence>
<name>A0A3A2ZJP4_9EURO</name>
<feature type="domain" description="Zn(2)-C6 fungal-type" evidence="5">
    <location>
        <begin position="4"/>
        <end position="32"/>
    </location>
</feature>
<dbReference type="PROSITE" id="PS00463">
    <property type="entry name" value="ZN2_CY6_FUNGAL_1"/>
    <property type="match status" value="1"/>
</dbReference>
<dbReference type="Gene3D" id="4.10.240.10">
    <property type="entry name" value="Zn(2)-C6 fungal-type DNA-binding domain"/>
    <property type="match status" value="1"/>
</dbReference>
<keyword evidence="1" id="KW-0805">Transcription regulation</keyword>
<dbReference type="InterPro" id="IPR001138">
    <property type="entry name" value="Zn2Cys6_DnaBD"/>
</dbReference>
<evidence type="ECO:0000313" key="6">
    <source>
        <dbReference type="EMBL" id="RJE21617.1"/>
    </source>
</evidence>
<dbReference type="Proteomes" id="UP000266188">
    <property type="component" value="Unassembled WGS sequence"/>
</dbReference>
<dbReference type="SMART" id="SM00066">
    <property type="entry name" value="GAL4"/>
    <property type="match status" value="1"/>
</dbReference>
<organism evidence="6 7">
    <name type="scientific">Aspergillus sclerotialis</name>
    <dbReference type="NCBI Taxonomy" id="2070753"/>
    <lineage>
        <taxon>Eukaryota</taxon>
        <taxon>Fungi</taxon>
        <taxon>Dikarya</taxon>
        <taxon>Ascomycota</taxon>
        <taxon>Pezizomycotina</taxon>
        <taxon>Eurotiomycetes</taxon>
        <taxon>Eurotiomycetidae</taxon>
        <taxon>Eurotiales</taxon>
        <taxon>Aspergillaceae</taxon>
        <taxon>Aspergillus</taxon>
        <taxon>Aspergillus subgen. Polypaecilum</taxon>
    </lineage>
</organism>
<gene>
    <name evidence="6" type="ORF">PHISCL_06052</name>
</gene>
<evidence type="ECO:0000256" key="1">
    <source>
        <dbReference type="ARBA" id="ARBA00023015"/>
    </source>
</evidence>
<keyword evidence="7" id="KW-1185">Reference proteome</keyword>
<dbReference type="STRING" id="2070753.A0A3A2ZJP4"/>
<dbReference type="GO" id="GO:0000981">
    <property type="term" value="F:DNA-binding transcription factor activity, RNA polymerase II-specific"/>
    <property type="evidence" value="ECO:0007669"/>
    <property type="project" value="InterPro"/>
</dbReference>
<dbReference type="EMBL" id="MVGC01000216">
    <property type="protein sequence ID" value="RJE21617.1"/>
    <property type="molecule type" value="Genomic_DNA"/>
</dbReference>
<dbReference type="CDD" id="cd00067">
    <property type="entry name" value="GAL4"/>
    <property type="match status" value="1"/>
</dbReference>
<dbReference type="GO" id="GO:0008270">
    <property type="term" value="F:zinc ion binding"/>
    <property type="evidence" value="ECO:0007669"/>
    <property type="project" value="InterPro"/>
</dbReference>
<dbReference type="InterPro" id="IPR021858">
    <property type="entry name" value="Fun_TF"/>
</dbReference>